<dbReference type="OrthoDB" id="19885at2759"/>
<gene>
    <name evidence="2" type="primary">Aste57867_4745</name>
    <name evidence="1" type="ORF">As57867_004732</name>
    <name evidence="2" type="ORF">ASTE57867_4745</name>
</gene>
<proteinExistence type="predicted"/>
<dbReference type="Proteomes" id="UP000332933">
    <property type="component" value="Unassembled WGS sequence"/>
</dbReference>
<evidence type="ECO:0000313" key="2">
    <source>
        <dbReference type="EMBL" id="VFT81841.1"/>
    </source>
</evidence>
<reference evidence="2 3" key="1">
    <citation type="submission" date="2019-03" db="EMBL/GenBank/DDBJ databases">
        <authorList>
            <person name="Gaulin E."/>
            <person name="Dumas B."/>
        </authorList>
    </citation>
    <scope>NUCLEOTIDE SEQUENCE [LARGE SCALE GENOMIC DNA]</scope>
    <source>
        <strain evidence="2">CBS 568.67</strain>
    </source>
</reference>
<sequence>MEDNRRVWFVLLDDKGQAYERTTAHVVTIPSDSVIAEFKNAVKAANPIKLATFDASELNVYANLDEFHKAGPAPPRTSLDEDYAITSLEEDAMIGDYGRSMKDALLVVVPSHASVVIPEIEQSTVTKGPVIELTSAGILEFLESQMNDITKFNALRHFLPEKDRKIKLSGRDVALQRAAECMKNLSKPVYQTSKPDRSIPVCCGLPGLGKSRMLDEWQKIFELADIKGPQLGAFVIYYNGHKPQPIEASMTIEASFSWRLLHRLFLEGNGPEFGKWFSENLPKNCGKLQLQITLEVVRDKAIQMGISTPEDTLQMFLGIDEYQSIKDVNGIRVTTNQDGTKQELLQDLIDVLGHVLSSPVNAIRIFPMFAGTDLSVISIANSSKTECFRLPMLLLTPREVESAVSSIVNGPLLLLHALVRRHLFYLGGVPRWVFEYIHLLLNLIPKDGIPKVGTTSLAIEEIEPAYFTIKDKYIESWGKGLEEIDLILLAAYSIAGVSVDPFTKVVGKMTWSRVRDSSLCLLTEKSEVLIPYSMFHRIARFNPQNYVNAAEKCFIVCIQGLIEKVDGRIYDKPQWSLWEDFGAYFHALRINAVIIIGKPVIKVSELFMGALVSGCNEQVQLSPTKVMEYDEKFGSSIEAEIGRKWNSLEKFNWLTGGFVVINGENGRGVDIFFALKKRDSNGYVVCLDQRNRVADTSLGSVGTMKLLSSAKIEPTNLGALYEPITVIPLLFSSLRPVNVQELAEKNAVVVSYSQMEAYHHGLWLHPASSPCVNVNKDPVTYIKMVLTGNTSDVDIVATHIGANKKRKYESIEEFGAAMEEISPNVKLTNQERIVFC</sequence>
<evidence type="ECO:0000313" key="1">
    <source>
        <dbReference type="EMBL" id="KAF0712635.1"/>
    </source>
</evidence>
<accession>A0A485KD66</accession>
<name>A0A485KD66_9STRA</name>
<reference evidence="1" key="2">
    <citation type="submission" date="2019-06" db="EMBL/GenBank/DDBJ databases">
        <title>Genomics analysis of Aphanomyces spp. identifies a new class of oomycete effector associated with host adaptation.</title>
        <authorList>
            <person name="Gaulin E."/>
        </authorList>
    </citation>
    <scope>NUCLEOTIDE SEQUENCE</scope>
    <source>
        <strain evidence="1">CBS 578.67</strain>
    </source>
</reference>
<evidence type="ECO:0000313" key="3">
    <source>
        <dbReference type="Proteomes" id="UP000332933"/>
    </source>
</evidence>
<keyword evidence="3" id="KW-1185">Reference proteome</keyword>
<dbReference type="EMBL" id="CAADRA010001225">
    <property type="protein sequence ID" value="VFT81841.1"/>
    <property type="molecule type" value="Genomic_DNA"/>
</dbReference>
<dbReference type="EMBL" id="VJMH01001225">
    <property type="protein sequence ID" value="KAF0712635.1"/>
    <property type="molecule type" value="Genomic_DNA"/>
</dbReference>
<organism evidence="2 3">
    <name type="scientific">Aphanomyces stellatus</name>
    <dbReference type="NCBI Taxonomy" id="120398"/>
    <lineage>
        <taxon>Eukaryota</taxon>
        <taxon>Sar</taxon>
        <taxon>Stramenopiles</taxon>
        <taxon>Oomycota</taxon>
        <taxon>Saprolegniomycetes</taxon>
        <taxon>Saprolegniales</taxon>
        <taxon>Verrucalvaceae</taxon>
        <taxon>Aphanomyces</taxon>
    </lineage>
</organism>
<protein>
    <submittedName>
        <fullName evidence="2">Aste57867_4745 protein</fullName>
    </submittedName>
</protein>
<dbReference type="AlphaFoldDB" id="A0A485KD66"/>